<keyword evidence="2" id="KW-1185">Reference proteome</keyword>
<sequence length="445" mass="52293">MPEAIRLVEKMKQRIKETPSTPVTERVKQKWKSILCKNNGYGTLCNINSKLVDIESPENKGLSLRDCNDVRFYRFAPITSCDVKRNFSQYTAGYKKWDHERKGDIMGELQLESVINHVKHYQNNWINHLHRMHRDRIPKVMLHCRPNGKRFLGRPKKRWIENSTVRSCFPPKDEEINDSASHKRIRELTTEAIRTEDDKLFTREEILYTIKQFNPKKAPGEDGLTSEILLQVFKAFPAFMTEIYNKCLKESCFPQQWKKSNIVAIIKPGKEEVKDVSKYRPISLLNEKIRDDKTLNIYLNNKRLEQVSELKYLGIYLDNKFNFDKHVDYITEKCTPIINMLARVAKLKWGLEHRALKTIYMGAIEPVLTYGAPIWEKALTKQNNLRKYQRVQRLMNIKIAKAFRTLSYDASCVIAGVLPVRLVIEEKVRIYRATHKNMEYDAPLK</sequence>
<organism evidence="1 2">
    <name type="scientific">Periplaneta americana</name>
    <name type="common">American cockroach</name>
    <name type="synonym">Blatta americana</name>
    <dbReference type="NCBI Taxonomy" id="6978"/>
    <lineage>
        <taxon>Eukaryota</taxon>
        <taxon>Metazoa</taxon>
        <taxon>Ecdysozoa</taxon>
        <taxon>Arthropoda</taxon>
        <taxon>Hexapoda</taxon>
        <taxon>Insecta</taxon>
        <taxon>Pterygota</taxon>
        <taxon>Neoptera</taxon>
        <taxon>Polyneoptera</taxon>
        <taxon>Dictyoptera</taxon>
        <taxon>Blattodea</taxon>
        <taxon>Blattoidea</taxon>
        <taxon>Blattidae</taxon>
        <taxon>Blattinae</taxon>
        <taxon>Periplaneta</taxon>
    </lineage>
</organism>
<comment type="caution">
    <text evidence="1">The sequence shown here is derived from an EMBL/GenBank/DDBJ whole genome shotgun (WGS) entry which is preliminary data.</text>
</comment>
<name>A0ABQ8TLH0_PERAM</name>
<dbReference type="InterPro" id="IPR052560">
    <property type="entry name" value="RdDP_mobile_element"/>
</dbReference>
<accession>A0ABQ8TLH0</accession>
<evidence type="ECO:0000313" key="1">
    <source>
        <dbReference type="EMBL" id="KAJ4447342.1"/>
    </source>
</evidence>
<gene>
    <name evidence="1" type="ORF">ANN_09347</name>
</gene>
<evidence type="ECO:0000313" key="2">
    <source>
        <dbReference type="Proteomes" id="UP001148838"/>
    </source>
</evidence>
<proteinExistence type="predicted"/>
<dbReference type="PANTHER" id="PTHR36688:SF1">
    <property type="entry name" value="ENDONUCLEASE_EXONUCLEASE_PHOSPHATASE DOMAIN-CONTAINING PROTEIN"/>
    <property type="match status" value="1"/>
</dbReference>
<reference evidence="1 2" key="1">
    <citation type="journal article" date="2022" name="Allergy">
        <title>Genome assembly and annotation of Periplaneta americana reveal a comprehensive cockroach allergen profile.</title>
        <authorList>
            <person name="Wang L."/>
            <person name="Xiong Q."/>
            <person name="Saelim N."/>
            <person name="Wang L."/>
            <person name="Nong W."/>
            <person name="Wan A.T."/>
            <person name="Shi M."/>
            <person name="Liu X."/>
            <person name="Cao Q."/>
            <person name="Hui J.H.L."/>
            <person name="Sookrung N."/>
            <person name="Leung T.F."/>
            <person name="Tungtrongchitr A."/>
            <person name="Tsui S.K.W."/>
        </authorList>
    </citation>
    <scope>NUCLEOTIDE SEQUENCE [LARGE SCALE GENOMIC DNA]</scope>
    <source>
        <strain evidence="1">PWHHKU_190912</strain>
    </source>
</reference>
<dbReference type="PANTHER" id="PTHR36688">
    <property type="entry name" value="ENDO/EXONUCLEASE/PHOSPHATASE DOMAIN-CONTAINING PROTEIN"/>
    <property type="match status" value="1"/>
</dbReference>
<dbReference type="EMBL" id="JAJSOF020000005">
    <property type="protein sequence ID" value="KAJ4447342.1"/>
    <property type="molecule type" value="Genomic_DNA"/>
</dbReference>
<protein>
    <submittedName>
        <fullName evidence="1">Uncharacterized protein</fullName>
    </submittedName>
</protein>
<dbReference type="Proteomes" id="UP001148838">
    <property type="component" value="Unassembled WGS sequence"/>
</dbReference>